<dbReference type="AlphaFoldDB" id="A0AAW2EZX5"/>
<accession>A0AAW2EZX5</accession>
<gene>
    <name evidence="1" type="ORF">PUN28_015212</name>
</gene>
<proteinExistence type="predicted"/>
<reference evidence="1 2" key="1">
    <citation type="submission" date="2023-03" db="EMBL/GenBank/DDBJ databases">
        <title>High recombination rates correlate with genetic variation in Cardiocondyla obscurior ants.</title>
        <authorList>
            <person name="Errbii M."/>
        </authorList>
    </citation>
    <scope>NUCLEOTIDE SEQUENCE [LARGE SCALE GENOMIC DNA]</scope>
    <source>
        <strain evidence="1">Alpha-2009</strain>
        <tissue evidence="1">Whole body</tissue>
    </source>
</reference>
<evidence type="ECO:0000313" key="1">
    <source>
        <dbReference type="EMBL" id="KAL0108515.1"/>
    </source>
</evidence>
<organism evidence="1 2">
    <name type="scientific">Cardiocondyla obscurior</name>
    <dbReference type="NCBI Taxonomy" id="286306"/>
    <lineage>
        <taxon>Eukaryota</taxon>
        <taxon>Metazoa</taxon>
        <taxon>Ecdysozoa</taxon>
        <taxon>Arthropoda</taxon>
        <taxon>Hexapoda</taxon>
        <taxon>Insecta</taxon>
        <taxon>Pterygota</taxon>
        <taxon>Neoptera</taxon>
        <taxon>Endopterygota</taxon>
        <taxon>Hymenoptera</taxon>
        <taxon>Apocrita</taxon>
        <taxon>Aculeata</taxon>
        <taxon>Formicoidea</taxon>
        <taxon>Formicidae</taxon>
        <taxon>Myrmicinae</taxon>
        <taxon>Cardiocondyla</taxon>
    </lineage>
</organism>
<comment type="caution">
    <text evidence="1">The sequence shown here is derived from an EMBL/GenBank/DDBJ whole genome shotgun (WGS) entry which is preliminary data.</text>
</comment>
<dbReference type="EMBL" id="JADYXP020000016">
    <property type="protein sequence ID" value="KAL0108515.1"/>
    <property type="molecule type" value="Genomic_DNA"/>
</dbReference>
<dbReference type="Proteomes" id="UP001430953">
    <property type="component" value="Unassembled WGS sequence"/>
</dbReference>
<keyword evidence="2" id="KW-1185">Reference proteome</keyword>
<sequence>MYTEETSEIDNVNYIKDLIDTLFLDTTLVQIEKYTKNPSLINHSHLIILKNSCDCLTFKNFINQRIFRVRFSF</sequence>
<name>A0AAW2EZX5_9HYME</name>
<evidence type="ECO:0000313" key="2">
    <source>
        <dbReference type="Proteomes" id="UP001430953"/>
    </source>
</evidence>
<protein>
    <submittedName>
        <fullName evidence="1">Uncharacterized protein</fullName>
    </submittedName>
</protein>